<comment type="caution">
    <text evidence="3">The sequence shown here is derived from an EMBL/GenBank/DDBJ whole genome shotgun (WGS) entry which is preliminary data.</text>
</comment>
<gene>
    <name evidence="3" type="ORF">GGQ57_003174</name>
</gene>
<evidence type="ECO:0000313" key="4">
    <source>
        <dbReference type="Proteomes" id="UP000533637"/>
    </source>
</evidence>
<keyword evidence="4" id="KW-1185">Reference proteome</keyword>
<dbReference type="InterPro" id="IPR054460">
    <property type="entry name" value="DUF5018-rel"/>
</dbReference>
<organism evidence="3 4">
    <name type="scientific">Parabacteroides faecis</name>
    <dbReference type="NCBI Taxonomy" id="1217282"/>
    <lineage>
        <taxon>Bacteria</taxon>
        <taxon>Pseudomonadati</taxon>
        <taxon>Bacteroidota</taxon>
        <taxon>Bacteroidia</taxon>
        <taxon>Bacteroidales</taxon>
        <taxon>Tannerellaceae</taxon>
        <taxon>Parabacteroides</taxon>
    </lineage>
</organism>
<dbReference type="Pfam" id="PF22243">
    <property type="entry name" value="DUF5018-rel"/>
    <property type="match status" value="1"/>
</dbReference>
<dbReference type="EMBL" id="JACHOC010000006">
    <property type="protein sequence ID" value="MBB4623262.1"/>
    <property type="molecule type" value="Genomic_DNA"/>
</dbReference>
<dbReference type="RefSeq" id="WP_183671429.1">
    <property type="nucleotide sequence ID" value="NZ_BMPB01000007.1"/>
</dbReference>
<reference evidence="3 4" key="1">
    <citation type="submission" date="2020-08" db="EMBL/GenBank/DDBJ databases">
        <title>Genomic Encyclopedia of Type Strains, Phase IV (KMG-IV): sequencing the most valuable type-strain genomes for metagenomic binning, comparative biology and taxonomic classification.</title>
        <authorList>
            <person name="Goeker M."/>
        </authorList>
    </citation>
    <scope>NUCLEOTIDE SEQUENCE [LARGE SCALE GENOMIC DNA]</scope>
    <source>
        <strain evidence="3 4">DSM 102983</strain>
    </source>
</reference>
<feature type="chain" id="PRO_5047130001" description="DUF5018 domain-containing protein" evidence="1">
    <location>
        <begin position="23"/>
        <end position="179"/>
    </location>
</feature>
<name>A0ABR6KQU9_9BACT</name>
<evidence type="ECO:0000313" key="3">
    <source>
        <dbReference type="EMBL" id="MBB4623262.1"/>
    </source>
</evidence>
<feature type="domain" description="DUF5018" evidence="2">
    <location>
        <begin position="121"/>
        <end position="172"/>
    </location>
</feature>
<keyword evidence="1" id="KW-0732">Signal</keyword>
<sequence>MKRVYNILIGCLLMFVMNSCLYHNLQDLENSSDKVMTNVDYSYRFLYNDTIQKGTANQEIEEGRVCEVIFNKKMEAVEENGKTGFKTTLSHSLNSIQKAGPSGSVTKEMLYDMFKEQIAQDGLTKLWVYVSISDAATISPLDEAPRLGAPGDFSQDRFYRVTAADGSFQDYILKTVKDF</sequence>
<evidence type="ECO:0000259" key="2">
    <source>
        <dbReference type="Pfam" id="PF22243"/>
    </source>
</evidence>
<proteinExistence type="predicted"/>
<accession>A0ABR6KQU9</accession>
<dbReference type="Proteomes" id="UP000533637">
    <property type="component" value="Unassembled WGS sequence"/>
</dbReference>
<evidence type="ECO:0000256" key="1">
    <source>
        <dbReference type="SAM" id="SignalP"/>
    </source>
</evidence>
<protein>
    <recommendedName>
        <fullName evidence="2">DUF5018 domain-containing protein</fullName>
    </recommendedName>
</protein>
<dbReference type="Gene3D" id="2.60.40.4120">
    <property type="match status" value="1"/>
</dbReference>
<feature type="signal peptide" evidence="1">
    <location>
        <begin position="1"/>
        <end position="22"/>
    </location>
</feature>